<dbReference type="InterPro" id="IPR036388">
    <property type="entry name" value="WH-like_DNA-bd_sf"/>
</dbReference>
<evidence type="ECO:0000259" key="7">
    <source>
        <dbReference type="Pfam" id="PF08281"/>
    </source>
</evidence>
<dbReference type="NCBIfam" id="TIGR02983">
    <property type="entry name" value="SigE-fam_strep"/>
    <property type="match status" value="1"/>
</dbReference>
<dbReference type="InterPro" id="IPR007627">
    <property type="entry name" value="RNA_pol_sigma70_r2"/>
</dbReference>
<dbReference type="Pfam" id="PF08281">
    <property type="entry name" value="Sigma70_r4_2"/>
    <property type="match status" value="1"/>
</dbReference>
<accession>A0ABP8DRT4</accession>
<keyword evidence="4" id="KW-0238">DNA-binding</keyword>
<dbReference type="InterPro" id="IPR014284">
    <property type="entry name" value="RNA_pol_sigma-70_dom"/>
</dbReference>
<evidence type="ECO:0000256" key="1">
    <source>
        <dbReference type="ARBA" id="ARBA00010641"/>
    </source>
</evidence>
<dbReference type="InterPro" id="IPR039425">
    <property type="entry name" value="RNA_pol_sigma-70-like"/>
</dbReference>
<dbReference type="PANTHER" id="PTHR43133">
    <property type="entry name" value="RNA POLYMERASE ECF-TYPE SIGMA FACTO"/>
    <property type="match status" value="1"/>
</dbReference>
<evidence type="ECO:0000313" key="8">
    <source>
        <dbReference type="EMBL" id="GAA4262357.1"/>
    </source>
</evidence>
<keyword evidence="5" id="KW-0804">Transcription</keyword>
<evidence type="ECO:0000256" key="5">
    <source>
        <dbReference type="ARBA" id="ARBA00023163"/>
    </source>
</evidence>
<dbReference type="RefSeq" id="WP_345139810.1">
    <property type="nucleotide sequence ID" value="NZ_BAABAT010000051.1"/>
</dbReference>
<comment type="caution">
    <text evidence="8">The sequence shown here is derived from an EMBL/GenBank/DDBJ whole genome shotgun (WGS) entry which is preliminary data.</text>
</comment>
<evidence type="ECO:0000259" key="6">
    <source>
        <dbReference type="Pfam" id="PF04542"/>
    </source>
</evidence>
<dbReference type="InterPro" id="IPR013324">
    <property type="entry name" value="RNA_pol_sigma_r3/r4-like"/>
</dbReference>
<dbReference type="Gene3D" id="1.10.1740.10">
    <property type="match status" value="1"/>
</dbReference>
<dbReference type="NCBIfam" id="TIGR02937">
    <property type="entry name" value="sigma70-ECF"/>
    <property type="match status" value="1"/>
</dbReference>
<keyword evidence="2" id="KW-0805">Transcription regulation</keyword>
<feature type="domain" description="RNA polymerase sigma factor 70 region 4 type 2" evidence="7">
    <location>
        <begin position="104"/>
        <end position="155"/>
    </location>
</feature>
<sequence>MRTEQEHEYVEYVQSRLSSLRRTAYLVLGDGHRADDAVQDALTVLYRRWGRLTDVASMDAYVHTMVVRACLTYQRRSWSRVLLRGDPPDSVVESGSGRVDDRLVIREALGRLPVRQRMTVILRYLCDLPVSDVAQVLGCSEGTVKSRSHHGLRALRAVLGERAPASVPATIAAHLRGQA</sequence>
<name>A0ABP8DRT4_9ACTN</name>
<evidence type="ECO:0000256" key="3">
    <source>
        <dbReference type="ARBA" id="ARBA00023082"/>
    </source>
</evidence>
<dbReference type="Pfam" id="PF04542">
    <property type="entry name" value="Sigma70_r2"/>
    <property type="match status" value="1"/>
</dbReference>
<dbReference type="EMBL" id="BAABAT010000051">
    <property type="protein sequence ID" value="GAA4262357.1"/>
    <property type="molecule type" value="Genomic_DNA"/>
</dbReference>
<reference evidence="9" key="1">
    <citation type="journal article" date="2019" name="Int. J. Syst. Evol. Microbiol.">
        <title>The Global Catalogue of Microorganisms (GCM) 10K type strain sequencing project: providing services to taxonomists for standard genome sequencing and annotation.</title>
        <authorList>
            <consortium name="The Broad Institute Genomics Platform"/>
            <consortium name="The Broad Institute Genome Sequencing Center for Infectious Disease"/>
            <person name="Wu L."/>
            <person name="Ma J."/>
        </authorList>
    </citation>
    <scope>NUCLEOTIDE SEQUENCE [LARGE SCALE GENOMIC DNA]</scope>
    <source>
        <strain evidence="9">JCM 17441</strain>
    </source>
</reference>
<dbReference type="InterPro" id="IPR013325">
    <property type="entry name" value="RNA_pol_sigma_r2"/>
</dbReference>
<dbReference type="SUPFAM" id="SSF88659">
    <property type="entry name" value="Sigma3 and sigma4 domains of RNA polymerase sigma factors"/>
    <property type="match status" value="1"/>
</dbReference>
<dbReference type="InterPro" id="IPR013249">
    <property type="entry name" value="RNA_pol_sigma70_r4_t2"/>
</dbReference>
<feature type="domain" description="RNA polymerase sigma-70 region 2" evidence="6">
    <location>
        <begin position="14"/>
        <end position="79"/>
    </location>
</feature>
<comment type="similarity">
    <text evidence="1">Belongs to the sigma-70 factor family. ECF subfamily.</text>
</comment>
<dbReference type="PANTHER" id="PTHR43133:SF50">
    <property type="entry name" value="ECF RNA POLYMERASE SIGMA FACTOR SIGM"/>
    <property type="match status" value="1"/>
</dbReference>
<evidence type="ECO:0000313" key="9">
    <source>
        <dbReference type="Proteomes" id="UP001500620"/>
    </source>
</evidence>
<dbReference type="Gene3D" id="1.10.10.10">
    <property type="entry name" value="Winged helix-like DNA-binding domain superfamily/Winged helix DNA-binding domain"/>
    <property type="match status" value="1"/>
</dbReference>
<proteinExistence type="inferred from homology"/>
<dbReference type="InterPro" id="IPR014325">
    <property type="entry name" value="RNA_pol_sigma-E_actinobac"/>
</dbReference>
<evidence type="ECO:0000256" key="4">
    <source>
        <dbReference type="ARBA" id="ARBA00023125"/>
    </source>
</evidence>
<dbReference type="SUPFAM" id="SSF88946">
    <property type="entry name" value="Sigma2 domain of RNA polymerase sigma factors"/>
    <property type="match status" value="1"/>
</dbReference>
<dbReference type="Proteomes" id="UP001500620">
    <property type="component" value="Unassembled WGS sequence"/>
</dbReference>
<keyword evidence="9" id="KW-1185">Reference proteome</keyword>
<organism evidence="8 9">
    <name type="scientific">Dactylosporangium darangshiense</name>
    <dbReference type="NCBI Taxonomy" id="579108"/>
    <lineage>
        <taxon>Bacteria</taxon>
        <taxon>Bacillati</taxon>
        <taxon>Actinomycetota</taxon>
        <taxon>Actinomycetes</taxon>
        <taxon>Micromonosporales</taxon>
        <taxon>Micromonosporaceae</taxon>
        <taxon>Dactylosporangium</taxon>
    </lineage>
</organism>
<gene>
    <name evidence="8" type="ORF">GCM10022255_098690</name>
</gene>
<keyword evidence="3" id="KW-0731">Sigma factor</keyword>
<dbReference type="CDD" id="cd06171">
    <property type="entry name" value="Sigma70_r4"/>
    <property type="match status" value="1"/>
</dbReference>
<evidence type="ECO:0000256" key="2">
    <source>
        <dbReference type="ARBA" id="ARBA00023015"/>
    </source>
</evidence>
<protein>
    <submittedName>
        <fullName evidence="8">SigE family RNA polymerase sigma factor</fullName>
    </submittedName>
</protein>